<dbReference type="InterPro" id="IPR000904">
    <property type="entry name" value="Sec7_dom"/>
</dbReference>
<dbReference type="Pfam" id="PF01369">
    <property type="entry name" value="Sec7"/>
    <property type="match status" value="1"/>
</dbReference>
<feature type="transmembrane region" description="Helical" evidence="1">
    <location>
        <begin position="7"/>
        <end position="27"/>
    </location>
</feature>
<dbReference type="Gene3D" id="1.10.1000.11">
    <property type="entry name" value="Arf Nucleotide-binding Site Opener,domain 2"/>
    <property type="match status" value="1"/>
</dbReference>
<dbReference type="SUPFAM" id="SSF48425">
    <property type="entry name" value="Sec7 domain"/>
    <property type="match status" value="1"/>
</dbReference>
<protein>
    <recommendedName>
        <fullName evidence="2">SEC7 domain-containing protein</fullName>
    </recommendedName>
</protein>
<dbReference type="EMBL" id="UYYB01143751">
    <property type="protein sequence ID" value="VDM85683.1"/>
    <property type="molecule type" value="Genomic_DNA"/>
</dbReference>
<gene>
    <name evidence="3" type="ORF">SVUK_LOCUS20681</name>
</gene>
<dbReference type="Proteomes" id="UP000270094">
    <property type="component" value="Unassembled WGS sequence"/>
</dbReference>
<evidence type="ECO:0000256" key="1">
    <source>
        <dbReference type="SAM" id="Phobius"/>
    </source>
</evidence>
<dbReference type="PANTHER" id="PTHR10663">
    <property type="entry name" value="GUANYL-NUCLEOTIDE EXCHANGE FACTOR"/>
    <property type="match status" value="1"/>
</dbReference>
<dbReference type="PANTHER" id="PTHR10663:SF376">
    <property type="entry name" value="PH AND SEC7 DOMAIN-CONTAINING PROTEIN"/>
    <property type="match status" value="1"/>
</dbReference>
<dbReference type="GO" id="GO:0005085">
    <property type="term" value="F:guanyl-nucleotide exchange factor activity"/>
    <property type="evidence" value="ECO:0007669"/>
    <property type="project" value="InterPro"/>
</dbReference>
<organism evidence="3 4">
    <name type="scientific">Strongylus vulgaris</name>
    <name type="common">Blood worm</name>
    <dbReference type="NCBI Taxonomy" id="40348"/>
    <lineage>
        <taxon>Eukaryota</taxon>
        <taxon>Metazoa</taxon>
        <taxon>Ecdysozoa</taxon>
        <taxon>Nematoda</taxon>
        <taxon>Chromadorea</taxon>
        <taxon>Rhabditida</taxon>
        <taxon>Rhabditina</taxon>
        <taxon>Rhabditomorpha</taxon>
        <taxon>Strongyloidea</taxon>
        <taxon>Strongylidae</taxon>
        <taxon>Strongylus</taxon>
    </lineage>
</organism>
<keyword evidence="1" id="KW-1133">Transmembrane helix</keyword>
<evidence type="ECO:0000259" key="2">
    <source>
        <dbReference type="Pfam" id="PF01369"/>
    </source>
</evidence>
<keyword evidence="1" id="KW-0472">Membrane</keyword>
<keyword evidence="1" id="KW-0812">Transmembrane</keyword>
<dbReference type="GO" id="GO:0032012">
    <property type="term" value="P:regulation of ARF protein signal transduction"/>
    <property type="evidence" value="ECO:0007669"/>
    <property type="project" value="InterPro"/>
</dbReference>
<dbReference type="InterPro" id="IPR035999">
    <property type="entry name" value="Sec7_dom_sf"/>
</dbReference>
<evidence type="ECO:0000313" key="4">
    <source>
        <dbReference type="Proteomes" id="UP000270094"/>
    </source>
</evidence>
<name>A0A3P7JX51_STRVU</name>
<dbReference type="AlphaFoldDB" id="A0A3P7JX51"/>
<dbReference type="InterPro" id="IPR023394">
    <property type="entry name" value="Sec7_C_sf"/>
</dbReference>
<proteinExistence type="predicted"/>
<feature type="domain" description="SEC7" evidence="2">
    <location>
        <begin position="24"/>
        <end position="87"/>
    </location>
</feature>
<dbReference type="OrthoDB" id="2157641at2759"/>
<keyword evidence="4" id="KW-1185">Reference proteome</keyword>
<reference evidence="3 4" key="1">
    <citation type="submission" date="2018-11" db="EMBL/GenBank/DDBJ databases">
        <authorList>
            <consortium name="Pathogen Informatics"/>
        </authorList>
    </citation>
    <scope>NUCLEOTIDE SEQUENCE [LARGE SCALE GENOMIC DNA]</scope>
</reference>
<evidence type="ECO:0000313" key="3">
    <source>
        <dbReference type="EMBL" id="VDM85683.1"/>
    </source>
</evidence>
<sequence>MIEIKNYYFAVTLSVFFCFLLSVNFSFPDDVHTLTCALLLLNSDLHGHNLGKKMTIRDFINNISHTGVHFKRDLLKALYNSIKENEIVGQWVEGLPLVDSLGIYSSCSWRLILNHRLNISAVTSCVNAYTMRMVRKHLLVAVVGRNGMQGFVAWCYTWEETTVTKNGAGTIFSFEFALKVKFAHA</sequence>
<accession>A0A3P7JX51</accession>